<dbReference type="Gene3D" id="2.70.70.10">
    <property type="entry name" value="Glucose Permease (Domain IIA)"/>
    <property type="match status" value="1"/>
</dbReference>
<organism evidence="3 4">
    <name type="scientific">Bifidobacterium erythrocebi</name>
    <dbReference type="NCBI Taxonomy" id="2675325"/>
    <lineage>
        <taxon>Bacteria</taxon>
        <taxon>Bacillati</taxon>
        <taxon>Actinomycetota</taxon>
        <taxon>Actinomycetes</taxon>
        <taxon>Bifidobacteriales</taxon>
        <taxon>Bifidobacteriaceae</taxon>
        <taxon>Bifidobacterium</taxon>
    </lineage>
</organism>
<accession>A0A7Y0HTD5</accession>
<dbReference type="PANTHER" id="PTHR21666">
    <property type="entry name" value="PEPTIDASE-RELATED"/>
    <property type="match status" value="1"/>
</dbReference>
<feature type="transmembrane region" description="Helical" evidence="1">
    <location>
        <begin position="28"/>
        <end position="48"/>
    </location>
</feature>
<dbReference type="PANTHER" id="PTHR21666:SF270">
    <property type="entry name" value="MUREIN HYDROLASE ACTIVATOR ENVC"/>
    <property type="match status" value="1"/>
</dbReference>
<reference evidence="3 4" key="1">
    <citation type="submission" date="2020-02" db="EMBL/GenBank/DDBJ databases">
        <title>Characterization of phylogenetic diversity of novel bifidobacterial species isolated in Czech ZOOs.</title>
        <authorList>
            <person name="Lugli G.A."/>
            <person name="Vera N.B."/>
            <person name="Ventura M."/>
        </authorList>
    </citation>
    <scope>NUCLEOTIDE SEQUENCE [LARGE SCALE GENOMIC DNA]</scope>
    <source>
        <strain evidence="3 4">DSM 109960</strain>
    </source>
</reference>
<feature type="domain" description="M23ase beta-sheet core" evidence="2">
    <location>
        <begin position="120"/>
        <end position="208"/>
    </location>
</feature>
<dbReference type="GO" id="GO:0004222">
    <property type="term" value="F:metalloendopeptidase activity"/>
    <property type="evidence" value="ECO:0007669"/>
    <property type="project" value="TreeGrafter"/>
</dbReference>
<dbReference type="InterPro" id="IPR016047">
    <property type="entry name" value="M23ase_b-sheet_dom"/>
</dbReference>
<proteinExistence type="predicted"/>
<keyword evidence="4" id="KW-1185">Reference proteome</keyword>
<evidence type="ECO:0000313" key="3">
    <source>
        <dbReference type="EMBL" id="NMM96060.1"/>
    </source>
</evidence>
<evidence type="ECO:0000259" key="2">
    <source>
        <dbReference type="Pfam" id="PF01551"/>
    </source>
</evidence>
<dbReference type="InterPro" id="IPR050570">
    <property type="entry name" value="Cell_wall_metabolism_enzyme"/>
</dbReference>
<name>A0A7Y0HTD5_9BIFI</name>
<gene>
    <name evidence="3" type="ORF">G1C98_0796</name>
</gene>
<dbReference type="SUPFAM" id="SSF51261">
    <property type="entry name" value="Duplicated hybrid motif"/>
    <property type="match status" value="1"/>
</dbReference>
<dbReference type="AlphaFoldDB" id="A0A7Y0HTD5"/>
<evidence type="ECO:0000256" key="1">
    <source>
        <dbReference type="SAM" id="Phobius"/>
    </source>
</evidence>
<sequence>MTTEQRRSEEVRRRGKRVRRLVETRSRALRIVAAGLMIMLATVMLCTFQPQQEKAMAMERDACNARQRLASDDTDSQSDGYVAVVSAWGNTCHAVFDWPVRKPVSALRAYDGPAQPWLSGHRGIDLAAKAGEDLLAPGDGVISFAGTVAGKDVVSMKYGKMVLTFEPAVTDMETGAAVSRGQRFAKVGERSDHCDDVCLHWGIRDGEKSYLDPASMTSPYRIVLKPRMS</sequence>
<dbReference type="EMBL" id="JAAIIF010000008">
    <property type="protein sequence ID" value="NMM96060.1"/>
    <property type="molecule type" value="Genomic_DNA"/>
</dbReference>
<keyword evidence="1" id="KW-0472">Membrane</keyword>
<keyword evidence="1" id="KW-0812">Transmembrane</keyword>
<comment type="caution">
    <text evidence="3">The sequence shown here is derived from an EMBL/GenBank/DDBJ whole genome shotgun (WGS) entry which is preliminary data.</text>
</comment>
<dbReference type="CDD" id="cd12797">
    <property type="entry name" value="M23_peptidase"/>
    <property type="match status" value="1"/>
</dbReference>
<evidence type="ECO:0000313" key="4">
    <source>
        <dbReference type="Proteomes" id="UP000529710"/>
    </source>
</evidence>
<dbReference type="Proteomes" id="UP000529710">
    <property type="component" value="Unassembled WGS sequence"/>
</dbReference>
<keyword evidence="1" id="KW-1133">Transmembrane helix</keyword>
<dbReference type="Pfam" id="PF01551">
    <property type="entry name" value="Peptidase_M23"/>
    <property type="match status" value="1"/>
</dbReference>
<protein>
    <submittedName>
        <fullName evidence="3">Peptidase, M23 family</fullName>
    </submittedName>
</protein>
<dbReference type="RefSeq" id="WP_240944903.1">
    <property type="nucleotide sequence ID" value="NZ_JAAIIF010000008.1"/>
</dbReference>
<dbReference type="InterPro" id="IPR011055">
    <property type="entry name" value="Dup_hybrid_motif"/>
</dbReference>